<gene>
    <name evidence="13" type="ORF">SMRZ_LOCUS271</name>
</gene>
<feature type="compositionally biased region" description="Polar residues" evidence="11">
    <location>
        <begin position="1"/>
        <end position="19"/>
    </location>
</feature>
<dbReference type="Pfam" id="PF03189">
    <property type="entry name" value="Otopetrin"/>
    <property type="match status" value="1"/>
</dbReference>
<keyword evidence="10" id="KW-0407">Ion channel</keyword>
<evidence type="ECO:0000256" key="6">
    <source>
        <dbReference type="ARBA" id="ARBA00022781"/>
    </source>
</evidence>
<evidence type="ECO:0000256" key="10">
    <source>
        <dbReference type="ARBA" id="ARBA00023303"/>
    </source>
</evidence>
<dbReference type="GO" id="GO:0015252">
    <property type="term" value="F:proton channel activity"/>
    <property type="evidence" value="ECO:0007669"/>
    <property type="project" value="InterPro"/>
</dbReference>
<evidence type="ECO:0000256" key="7">
    <source>
        <dbReference type="ARBA" id="ARBA00022989"/>
    </source>
</evidence>
<keyword evidence="7 12" id="KW-1133">Transmembrane helix</keyword>
<feature type="transmembrane region" description="Helical" evidence="12">
    <location>
        <begin position="761"/>
        <end position="778"/>
    </location>
</feature>
<dbReference type="InterPro" id="IPR004878">
    <property type="entry name" value="Otopetrin"/>
</dbReference>
<feature type="transmembrane region" description="Helical" evidence="12">
    <location>
        <begin position="625"/>
        <end position="646"/>
    </location>
</feature>
<dbReference type="Proteomes" id="UP000277204">
    <property type="component" value="Unassembled WGS sequence"/>
</dbReference>
<evidence type="ECO:0000256" key="12">
    <source>
        <dbReference type="SAM" id="Phobius"/>
    </source>
</evidence>
<evidence type="ECO:0000256" key="9">
    <source>
        <dbReference type="ARBA" id="ARBA00023136"/>
    </source>
</evidence>
<keyword evidence="3" id="KW-0813">Transport</keyword>
<evidence type="ECO:0000256" key="1">
    <source>
        <dbReference type="ARBA" id="ARBA00004651"/>
    </source>
</evidence>
<dbReference type="PANTHER" id="PTHR21522:SF32">
    <property type="entry name" value="OTOPETRIN-2"/>
    <property type="match status" value="1"/>
</dbReference>
<proteinExistence type="inferred from homology"/>
<feature type="transmembrane region" description="Helical" evidence="12">
    <location>
        <begin position="716"/>
        <end position="740"/>
    </location>
</feature>
<evidence type="ECO:0000313" key="13">
    <source>
        <dbReference type="EMBL" id="VDO47329.1"/>
    </source>
</evidence>
<keyword evidence="5 12" id="KW-0812">Transmembrane</keyword>
<dbReference type="EMBL" id="UZAI01000048">
    <property type="protein sequence ID" value="VDO47329.1"/>
    <property type="molecule type" value="Genomic_DNA"/>
</dbReference>
<organism evidence="13 14">
    <name type="scientific">Schistosoma margrebowiei</name>
    <dbReference type="NCBI Taxonomy" id="48269"/>
    <lineage>
        <taxon>Eukaryota</taxon>
        <taxon>Metazoa</taxon>
        <taxon>Spiralia</taxon>
        <taxon>Lophotrochozoa</taxon>
        <taxon>Platyhelminthes</taxon>
        <taxon>Trematoda</taxon>
        <taxon>Digenea</taxon>
        <taxon>Strigeidida</taxon>
        <taxon>Schistosomatoidea</taxon>
        <taxon>Schistosomatidae</taxon>
        <taxon>Schistosoma</taxon>
    </lineage>
</organism>
<keyword evidence="9 12" id="KW-0472">Membrane</keyword>
<feature type="transmembrane region" description="Helical" evidence="12">
    <location>
        <begin position="594"/>
        <end position="613"/>
    </location>
</feature>
<keyword evidence="4" id="KW-1003">Cell membrane</keyword>
<feature type="region of interest" description="Disordered" evidence="11">
    <location>
        <begin position="1"/>
        <end position="28"/>
    </location>
</feature>
<feature type="transmembrane region" description="Helical" evidence="12">
    <location>
        <begin position="138"/>
        <end position="162"/>
    </location>
</feature>
<feature type="transmembrane region" description="Helical" evidence="12">
    <location>
        <begin position="667"/>
        <end position="696"/>
    </location>
</feature>
<feature type="transmembrane region" description="Helical" evidence="12">
    <location>
        <begin position="798"/>
        <end position="822"/>
    </location>
</feature>
<feature type="transmembrane region" description="Helical" evidence="12">
    <location>
        <begin position="99"/>
        <end position="118"/>
    </location>
</feature>
<evidence type="ECO:0000256" key="3">
    <source>
        <dbReference type="ARBA" id="ARBA00022448"/>
    </source>
</evidence>
<evidence type="ECO:0000256" key="11">
    <source>
        <dbReference type="SAM" id="MobiDB-lite"/>
    </source>
</evidence>
<reference evidence="13 14" key="1">
    <citation type="submission" date="2018-11" db="EMBL/GenBank/DDBJ databases">
        <authorList>
            <consortium name="Pathogen Informatics"/>
        </authorList>
    </citation>
    <scope>NUCLEOTIDE SEQUENCE [LARGE SCALE GENOMIC DNA]</scope>
    <source>
        <strain evidence="13 14">Zambia</strain>
    </source>
</reference>
<evidence type="ECO:0000256" key="4">
    <source>
        <dbReference type="ARBA" id="ARBA00022475"/>
    </source>
</evidence>
<dbReference type="GO" id="GO:0005886">
    <property type="term" value="C:plasma membrane"/>
    <property type="evidence" value="ECO:0007669"/>
    <property type="project" value="UniProtKB-SubCell"/>
</dbReference>
<evidence type="ECO:0000256" key="2">
    <source>
        <dbReference type="ARBA" id="ARBA00006513"/>
    </source>
</evidence>
<protein>
    <submittedName>
        <fullName evidence="13">Uncharacterized protein</fullName>
    </submittedName>
</protein>
<keyword evidence="8" id="KW-0406">Ion transport</keyword>
<evidence type="ECO:0000256" key="5">
    <source>
        <dbReference type="ARBA" id="ARBA00022692"/>
    </source>
</evidence>
<dbReference type="PANTHER" id="PTHR21522">
    <property type="entry name" value="PROTON CHANNEL OTOP"/>
    <property type="match status" value="1"/>
</dbReference>
<sequence>MAYSGYSTDNSDTDQTNSYPLKEKSKLKKRIRRNHHRKRFGRMAKSWKFIKLRKLWERDMAKQRFYRDRFELSSKHDSKSISAPFVPIKANNKCESMTASLLFMFAITQCIFGFVLPICDSFGMKGSKLYYEAGHKYYLEIFLISQYCGALLVLAYLQYLIYSGTKKQLKQALIHEIYKSKTGRQLVDDKHMIINEHHELSEPNILIKSDYTNNSSPVSPIDKPSDIESTTSERQLTRLIHLYNDNNNNQEKPYISIHPEGMNLYMRLGAVGFGLGVMIHDGFNLSSVWEVSDSVCHSKLWIPKHIIRIVWVLWQTYFVFKYHRVILHRHRVTVRLSCIHLATINFCHWLKVVVSEVALSLKTPVSHSSTVHSHHISNLVIENHNMTHIALNPYNGNYTQNSHYTKGDTLTGTINQHNNNNMSKLCLGYLGVTLDPFLFPLAIEYSLITGSFFYKMLQRLDQTFPKSFNHTSNGSDCLVLNSSSLYSPSPASISNSINKSEFDKFFDDDISEQQQQQQYHPECTKHMSYRPVMGCKVFLPLLKRNKLPILNEDYTASIVENNKEISDNDNNDNEYEKSFKFNTEYQCHRSHSGLFLGIMLLIGSIICMVLFIIHGRNGYKQYTIYIYQKSKLTLSIISLLACILAIKQTNQLKFHRLKHGENFEYNLLTIGLIGCIIYHMFLFIPAIETIIHIMVFHSNNIKEYYILYITNDHIKYTAILYCIKCILEICQALIQFFFIVETSRRKVCCINQSRIKPGRSIIVFLLICNLALWLINTFEVRSAEIQLPLYRHYFGIRTWSIITYCFIPLIIFFRFHSTVCLAELWTKLYKLK</sequence>
<comment type="similarity">
    <text evidence="2">Belongs to the otopetrin family.</text>
</comment>
<accession>A0A183L8Z6</accession>
<dbReference type="AlphaFoldDB" id="A0A183L8Z6"/>
<name>A0A183L8Z6_9TREM</name>
<comment type="subcellular location">
    <subcellularLocation>
        <location evidence="1">Cell membrane</location>
        <topology evidence="1">Multi-pass membrane protein</topology>
    </subcellularLocation>
</comment>
<evidence type="ECO:0000256" key="8">
    <source>
        <dbReference type="ARBA" id="ARBA00023065"/>
    </source>
</evidence>
<keyword evidence="14" id="KW-1185">Reference proteome</keyword>
<evidence type="ECO:0000313" key="14">
    <source>
        <dbReference type="Proteomes" id="UP000277204"/>
    </source>
</evidence>
<keyword evidence="6" id="KW-0375">Hydrogen ion transport</keyword>